<dbReference type="OrthoDB" id="582170at2"/>
<dbReference type="GO" id="GO:0000160">
    <property type="term" value="P:phosphorelay signal transduction system"/>
    <property type="evidence" value="ECO:0007669"/>
    <property type="project" value="InterPro"/>
</dbReference>
<evidence type="ECO:0000313" key="4">
    <source>
        <dbReference type="Proteomes" id="UP000188879"/>
    </source>
</evidence>
<dbReference type="EMBL" id="MLCO01000182">
    <property type="protein sequence ID" value="ONG50678.1"/>
    <property type="molecule type" value="Genomic_DNA"/>
</dbReference>
<keyword evidence="4" id="KW-1185">Reference proteome</keyword>
<dbReference type="SUPFAM" id="SSF52172">
    <property type="entry name" value="CheY-like"/>
    <property type="match status" value="1"/>
</dbReference>
<sequence>MSPSPAPLAGFRLLVVEDDYNIASELGMVLGAAGATVIGPHPDAESALAALAAGRPDGAVLDIHLGPGITAYPVADRLEQMGVPYLFATGNVLRPQDPMLRGRPYLEKPISDRLLVRSLAQLLAPSEAPPPGA</sequence>
<keyword evidence="1" id="KW-0597">Phosphoprotein</keyword>
<evidence type="ECO:0000259" key="2">
    <source>
        <dbReference type="PROSITE" id="PS50110"/>
    </source>
</evidence>
<proteinExistence type="predicted"/>
<name>A0A1V2GZH1_9PROT</name>
<accession>A0A1V2GZH1</accession>
<comment type="caution">
    <text evidence="3">The sequence shown here is derived from an EMBL/GenBank/DDBJ whole genome shotgun (WGS) entry which is preliminary data.</text>
</comment>
<dbReference type="AlphaFoldDB" id="A0A1V2GZH1"/>
<feature type="modified residue" description="4-aspartylphosphate" evidence="1">
    <location>
        <position position="62"/>
    </location>
</feature>
<reference evidence="3 4" key="1">
    <citation type="submission" date="2016-10" db="EMBL/GenBank/DDBJ databases">
        <title>Draft Genome sequence of Roseomonas sp. strain M3.</title>
        <authorList>
            <person name="Subhash Y."/>
            <person name="Lee S."/>
        </authorList>
    </citation>
    <scope>NUCLEOTIDE SEQUENCE [LARGE SCALE GENOMIC DNA]</scope>
    <source>
        <strain evidence="3 4">M3</strain>
    </source>
</reference>
<dbReference type="InterPro" id="IPR001789">
    <property type="entry name" value="Sig_transdc_resp-reg_receiver"/>
</dbReference>
<dbReference type="RefSeq" id="WP_076958612.1">
    <property type="nucleotide sequence ID" value="NZ_MLCO01000182.1"/>
</dbReference>
<feature type="domain" description="Response regulatory" evidence="2">
    <location>
        <begin position="12"/>
        <end position="123"/>
    </location>
</feature>
<organism evidence="3 4">
    <name type="scientific">Teichococcus deserti</name>
    <dbReference type="NCBI Taxonomy" id="1817963"/>
    <lineage>
        <taxon>Bacteria</taxon>
        <taxon>Pseudomonadati</taxon>
        <taxon>Pseudomonadota</taxon>
        <taxon>Alphaproteobacteria</taxon>
        <taxon>Acetobacterales</taxon>
        <taxon>Roseomonadaceae</taxon>
        <taxon>Roseomonas</taxon>
    </lineage>
</organism>
<evidence type="ECO:0000256" key="1">
    <source>
        <dbReference type="PROSITE-ProRule" id="PRU00169"/>
    </source>
</evidence>
<gene>
    <name evidence="3" type="ORF">BKE38_17520</name>
</gene>
<protein>
    <recommendedName>
        <fullName evidence="2">Response regulatory domain-containing protein</fullName>
    </recommendedName>
</protein>
<dbReference type="SMART" id="SM00448">
    <property type="entry name" value="REC"/>
    <property type="match status" value="1"/>
</dbReference>
<evidence type="ECO:0000313" key="3">
    <source>
        <dbReference type="EMBL" id="ONG50678.1"/>
    </source>
</evidence>
<dbReference type="PROSITE" id="PS50110">
    <property type="entry name" value="RESPONSE_REGULATORY"/>
    <property type="match status" value="1"/>
</dbReference>
<dbReference type="Gene3D" id="3.40.50.2300">
    <property type="match status" value="1"/>
</dbReference>
<dbReference type="InterPro" id="IPR011006">
    <property type="entry name" value="CheY-like_superfamily"/>
</dbReference>
<dbReference type="Proteomes" id="UP000188879">
    <property type="component" value="Unassembled WGS sequence"/>
</dbReference>